<dbReference type="Pfam" id="PF01575">
    <property type="entry name" value="MaoC_dehydratas"/>
    <property type="match status" value="1"/>
</dbReference>
<organism evidence="3 4">
    <name type="scientific">Actinacidiphila glaucinigra</name>
    <dbReference type="NCBI Taxonomy" id="235986"/>
    <lineage>
        <taxon>Bacteria</taxon>
        <taxon>Bacillati</taxon>
        <taxon>Actinomycetota</taxon>
        <taxon>Actinomycetes</taxon>
        <taxon>Kitasatosporales</taxon>
        <taxon>Streptomycetaceae</taxon>
        <taxon>Actinacidiphila</taxon>
    </lineage>
</organism>
<sequence>MPLILTLARGVLTGLGKRPAADAPLPAERATAQAVRVDPQRLAAYAEVCGFAPAERLPPTYPHVLGFPLAARLMARRSFPLPLLGLVHTWIEIVQRRPLLPGDRPDIAVHAEELRLHRRGVEVVVVTEASVGGEVVWRDRSGYLARTRTAAAEGGGTVGGGTAPAEGTGLPAVAEWRLPAGLGRRHAAVSGDWNPIHLHPLTARPLGFPRAIAHGMWTVARCAAEAVPADAETFTLRAEFRAPVLLPGTVTYAASEGDASGPGRVRNFAVRSGDRIHLTGTVGP</sequence>
<evidence type="ECO:0000256" key="1">
    <source>
        <dbReference type="ARBA" id="ARBA00005254"/>
    </source>
</evidence>
<dbReference type="Proteomes" id="UP000198280">
    <property type="component" value="Unassembled WGS sequence"/>
</dbReference>
<accession>A0A239K936</accession>
<dbReference type="EMBL" id="FZOF01000015">
    <property type="protein sequence ID" value="SNT14897.1"/>
    <property type="molecule type" value="Genomic_DNA"/>
</dbReference>
<dbReference type="OrthoDB" id="9774179at2"/>
<name>A0A239K936_9ACTN</name>
<dbReference type="InterPro" id="IPR002539">
    <property type="entry name" value="MaoC-like_dom"/>
</dbReference>
<evidence type="ECO:0000259" key="2">
    <source>
        <dbReference type="Pfam" id="PF01575"/>
    </source>
</evidence>
<protein>
    <submittedName>
        <fullName evidence="3">MaoC like domain-containing protein</fullName>
    </submittedName>
</protein>
<evidence type="ECO:0000313" key="3">
    <source>
        <dbReference type="EMBL" id="SNT14897.1"/>
    </source>
</evidence>
<proteinExistence type="inferred from homology"/>
<feature type="domain" description="MaoC-like" evidence="2">
    <location>
        <begin position="185"/>
        <end position="257"/>
    </location>
</feature>
<dbReference type="Gene3D" id="3.10.129.10">
    <property type="entry name" value="Hotdog Thioesterase"/>
    <property type="match status" value="1"/>
</dbReference>
<evidence type="ECO:0000313" key="4">
    <source>
        <dbReference type="Proteomes" id="UP000198280"/>
    </source>
</evidence>
<dbReference type="SUPFAM" id="SSF54637">
    <property type="entry name" value="Thioesterase/thiol ester dehydrase-isomerase"/>
    <property type="match status" value="2"/>
</dbReference>
<dbReference type="PANTHER" id="PTHR43841:SF1">
    <property type="entry name" value="3-HYDROXYACYL-THIOESTER DEHYDRATASE X"/>
    <property type="match status" value="1"/>
</dbReference>
<dbReference type="AlphaFoldDB" id="A0A239K936"/>
<dbReference type="PANTHER" id="PTHR43841">
    <property type="entry name" value="3-HYDROXYACYL-THIOESTER DEHYDRATASE HTDX-RELATED"/>
    <property type="match status" value="1"/>
</dbReference>
<keyword evidence="4" id="KW-1185">Reference proteome</keyword>
<dbReference type="RefSeq" id="WP_089226359.1">
    <property type="nucleotide sequence ID" value="NZ_FZOF01000015.1"/>
</dbReference>
<reference evidence="3 4" key="1">
    <citation type="submission" date="2017-06" db="EMBL/GenBank/DDBJ databases">
        <authorList>
            <person name="Kim H.J."/>
            <person name="Triplett B.A."/>
        </authorList>
    </citation>
    <scope>NUCLEOTIDE SEQUENCE [LARGE SCALE GENOMIC DNA]</scope>
    <source>
        <strain evidence="3 4">CGMCC 4.1858</strain>
    </source>
</reference>
<comment type="similarity">
    <text evidence="1">Belongs to the enoyl-CoA hydratase/isomerase family.</text>
</comment>
<gene>
    <name evidence="3" type="ORF">SAMN05216252_11573</name>
</gene>
<dbReference type="InterPro" id="IPR029069">
    <property type="entry name" value="HotDog_dom_sf"/>
</dbReference>